<organism evidence="1 2">
    <name type="scientific">Holotrichia oblita</name>
    <name type="common">Chafer beetle</name>
    <dbReference type="NCBI Taxonomy" id="644536"/>
    <lineage>
        <taxon>Eukaryota</taxon>
        <taxon>Metazoa</taxon>
        <taxon>Ecdysozoa</taxon>
        <taxon>Arthropoda</taxon>
        <taxon>Hexapoda</taxon>
        <taxon>Insecta</taxon>
        <taxon>Pterygota</taxon>
        <taxon>Neoptera</taxon>
        <taxon>Endopterygota</taxon>
        <taxon>Coleoptera</taxon>
        <taxon>Polyphaga</taxon>
        <taxon>Scarabaeiformia</taxon>
        <taxon>Scarabaeidae</taxon>
        <taxon>Melolonthinae</taxon>
        <taxon>Holotrichia</taxon>
    </lineage>
</organism>
<dbReference type="Proteomes" id="UP001056778">
    <property type="component" value="Chromosome 2"/>
</dbReference>
<name>A0ACB9TKU2_HOLOL</name>
<gene>
    <name evidence="1" type="ORF">MML48_2g00012489</name>
</gene>
<dbReference type="EMBL" id="CM043016">
    <property type="protein sequence ID" value="KAI4467372.1"/>
    <property type="molecule type" value="Genomic_DNA"/>
</dbReference>
<protein>
    <submittedName>
        <fullName evidence="1">Uncharacterized protein</fullName>
    </submittedName>
</protein>
<evidence type="ECO:0000313" key="1">
    <source>
        <dbReference type="EMBL" id="KAI4467372.1"/>
    </source>
</evidence>
<reference evidence="1" key="1">
    <citation type="submission" date="2022-04" db="EMBL/GenBank/DDBJ databases">
        <title>Chromosome-scale genome assembly of Holotrichia oblita Faldermann.</title>
        <authorList>
            <person name="Rongchong L."/>
        </authorList>
    </citation>
    <scope>NUCLEOTIDE SEQUENCE</scope>
    <source>
        <strain evidence="1">81SQS9</strain>
    </source>
</reference>
<keyword evidence="2" id="KW-1185">Reference proteome</keyword>
<accession>A0ACB9TKU2</accession>
<evidence type="ECO:0000313" key="2">
    <source>
        <dbReference type="Proteomes" id="UP001056778"/>
    </source>
</evidence>
<proteinExistence type="predicted"/>
<comment type="caution">
    <text evidence="1">The sequence shown here is derived from an EMBL/GenBank/DDBJ whole genome shotgun (WGS) entry which is preliminary data.</text>
</comment>
<sequence length="1725" mass="201405">MYRDKYMLIKPPPPNNLDSKSLAIWASWSTLSEKEVAREAVMKGTHIELAKLFLSKKLDVDDTNKWFKNEIDAWILDLLLRKQTYRVMHIFENLGADPFMEMLTIFLDTSCKELRQIVGNHLIKHQKLSEIHINNWHLLTAIESQSDILTTLNEKYISVNLKCINQQSDEWRSNMGTELLFRIFEMAWLYLLKSNTDLLKYWINLYYSKNEAIINTTNLNTEILQKINEIFLDLEINAEMITQITNNKNCINETVQTEILNELAKFGVFSDSDKTNLLSIIKRLLETDKLNYIEEVLNEKTSNLSLSDFYKLLIDYCITNKLYTVLNICCEDFIPYDKIESTSNVIDIILNNYEMSRNINNKEILRNNIFEVANFLCKDDLLSYFTSQPLILLSIIIFTNGVSIEDLLSKRVTLKIKDFEVNKETLLHCLKDYRYLVHFCNKYDKAIDFNVLTYYDLLKRHAEIRTNNIYKHRYSNTAFPTFNSAELIEKYGYKKDIDFIYFLKNSRPLYAYNFFKTNYLNHDINEMDYMNFIDKIYRVALRNFKCQSITTSCIAFLEMLDENSYPLRLYLKSANIIFNCGKTSEHELQQLFSNILRNCDEIYTLLEKSVVENMHLDLNSSGSDFTNALESYSIVTRFSVLHKLQMPELFLKFCAKNDLWLPFLIYIQIYNYPVDVISKLLQNFTSRSITEHISHAVTHDIQLEEIRNQLIGERDSRKYFLSRLGVRLTDSSGASSDMSSHSSYGSMANSISSDFLESETLDYQTDLLEVLIKCHNSVDPPKALLFAARYYKSPLLAVLANSYEPDSVITNWVTWLEVSCDIKQSFINYDGVITADSVLEMFKHILKKNYFKTLTNGFTIFLPENPLCAITSFLNETTQLNFDTNLLDLLKSFKKKITYWRSNSYISEIDHDMSYFNNKLWIQNTAIFLLSATLQYGFKCFYDQILFLRYLNEIEISQYFLTDLPDLKTYLQIIEYIYENQYEISFDLSVISNKNKCTNAIKSYISDLVAKGRYDAALNLAKIMNISCDFIIFDQLNNEFESMSSRNEEFWRKWNKIFEEYDICPDVIVDKYLEFIQKISDKDEIFTLYKLAFNYYTKELQIIPECYDSLNEIEMANFEKIIDYSLDNEDIITALRLEKMFGCTSMDLNILKLCLSLVEGTVLPHQLTARQRLLLNRRNNIKSSASIRRKTYKTLNRISSCASVASMSNSTLQLCLNDNVISPSHDTLALLEMLVDNLKNGSALASNIFKTYRISVNLHTKYKTILQCKEPISLLRNALENDCRNKLEVVSDFIDIFKLKKEEVADLLYTEISIALTHYSVSKMNICFLWDLNMDLDFNLILQLLPDNCSLLGFKLYYGCSNEFTTGNMIRVTELLIRCHDCFTADCNMEGISMVLKKCKSFTSLLEGVQEYNLMVRLLTGIARYTEMTYIFHILRQQEQFELLLRKGSRKDGGLKMALLEYLKKYCPDDVDLYKIVALHFFLFSEIAELWEQEAIKYTRRIIALAKLEMQNCRLNPDTEPFVLLVNTEDNKKLLRKIMSKYSHAAEYHLHGQKLTKAMTAARQAQLVALQLSLYKDLTQGATATCILNLTNVQINKLVLSEFNFQQILIIIEAFNFEIDWSNILFEQYVVKDRSDFFQSFALSLPITENLVHDISRTYLNFPKATPSMDKNMRIILHHLNSLHAKYRIASELGFTNLVEELLNSQQLSYLKDTVWKSGYKNADE</sequence>